<feature type="non-terminal residue" evidence="1">
    <location>
        <position position="109"/>
    </location>
</feature>
<evidence type="ECO:0000313" key="1">
    <source>
        <dbReference type="EMBL" id="CAH2035518.1"/>
    </source>
</evidence>
<proteinExistence type="predicted"/>
<protein>
    <submittedName>
        <fullName evidence="1">Uncharacterized protein</fullName>
    </submittedName>
</protein>
<name>A0ABN8HKY6_9NEOP</name>
<sequence length="109" mass="11776">MPIHRPPRRLSLRGPLEKSGDLSSVCLSVVAIIRAVGRFLMRREVDNGSGDTRRDGVGLCRARAKAYCSVGETHNCYGLLDVGGSGSCFVTVCRGGLCSAVDKNRPKRR</sequence>
<keyword evidence="2" id="KW-1185">Reference proteome</keyword>
<evidence type="ECO:0000313" key="2">
    <source>
        <dbReference type="Proteomes" id="UP000837857"/>
    </source>
</evidence>
<reference evidence="1" key="1">
    <citation type="submission" date="2022-03" db="EMBL/GenBank/DDBJ databases">
        <authorList>
            <person name="Martin H S."/>
        </authorList>
    </citation>
    <scope>NUCLEOTIDE SEQUENCE</scope>
</reference>
<accession>A0ABN8HKY6</accession>
<gene>
    <name evidence="1" type="ORF">IPOD504_LOCUS588</name>
</gene>
<dbReference type="EMBL" id="OW152813">
    <property type="protein sequence ID" value="CAH2035518.1"/>
    <property type="molecule type" value="Genomic_DNA"/>
</dbReference>
<dbReference type="Proteomes" id="UP000837857">
    <property type="component" value="Chromosome 1"/>
</dbReference>
<organism evidence="1 2">
    <name type="scientific">Iphiclides podalirius</name>
    <name type="common">scarce swallowtail</name>
    <dbReference type="NCBI Taxonomy" id="110791"/>
    <lineage>
        <taxon>Eukaryota</taxon>
        <taxon>Metazoa</taxon>
        <taxon>Ecdysozoa</taxon>
        <taxon>Arthropoda</taxon>
        <taxon>Hexapoda</taxon>
        <taxon>Insecta</taxon>
        <taxon>Pterygota</taxon>
        <taxon>Neoptera</taxon>
        <taxon>Endopterygota</taxon>
        <taxon>Lepidoptera</taxon>
        <taxon>Glossata</taxon>
        <taxon>Ditrysia</taxon>
        <taxon>Papilionoidea</taxon>
        <taxon>Papilionidae</taxon>
        <taxon>Papilioninae</taxon>
        <taxon>Iphiclides</taxon>
    </lineage>
</organism>